<accession>A0A7R8VDM8</accession>
<dbReference type="SUPFAM" id="SSF48264">
    <property type="entry name" value="Cytochrome P450"/>
    <property type="match status" value="1"/>
</dbReference>
<dbReference type="InterPro" id="IPR017972">
    <property type="entry name" value="Cyt_P450_CS"/>
</dbReference>
<dbReference type="InterPro" id="IPR036396">
    <property type="entry name" value="Cyt_P450_sf"/>
</dbReference>
<dbReference type="GO" id="GO:0016705">
    <property type="term" value="F:oxidoreductase activity, acting on paired donors, with incorporation or reduction of molecular oxygen"/>
    <property type="evidence" value="ECO:0007669"/>
    <property type="project" value="InterPro"/>
</dbReference>
<keyword evidence="7" id="KW-0256">Endoplasmic reticulum</keyword>
<evidence type="ECO:0000256" key="9">
    <source>
        <dbReference type="ARBA" id="ARBA00023002"/>
    </source>
</evidence>
<evidence type="ECO:0000256" key="13">
    <source>
        <dbReference type="PIRSR" id="PIRSR602401-1"/>
    </source>
</evidence>
<dbReference type="GO" id="GO:0005506">
    <property type="term" value="F:iron ion binding"/>
    <property type="evidence" value="ECO:0007669"/>
    <property type="project" value="InterPro"/>
</dbReference>
<feature type="binding site" description="axial binding residue" evidence="13">
    <location>
        <position position="488"/>
    </location>
    <ligand>
        <name>heme</name>
        <dbReference type="ChEBI" id="CHEBI:30413"/>
    </ligand>
    <ligandPart>
        <name>Fe</name>
        <dbReference type="ChEBI" id="CHEBI:18248"/>
    </ligandPart>
</feature>
<keyword evidence="15" id="KW-0812">Transmembrane</keyword>
<dbReference type="PRINTS" id="PR00385">
    <property type="entry name" value="P450"/>
</dbReference>
<evidence type="ECO:0008006" key="17">
    <source>
        <dbReference type="Google" id="ProtNLM"/>
    </source>
</evidence>
<evidence type="ECO:0000256" key="1">
    <source>
        <dbReference type="ARBA" id="ARBA00001971"/>
    </source>
</evidence>
<comment type="cofactor">
    <cofactor evidence="1 13">
        <name>heme</name>
        <dbReference type="ChEBI" id="CHEBI:30413"/>
    </cofactor>
</comment>
<dbReference type="CDD" id="cd11056">
    <property type="entry name" value="CYP6-like"/>
    <property type="match status" value="1"/>
</dbReference>
<keyword evidence="11 14" id="KW-0503">Monooxygenase</keyword>
<protein>
    <recommendedName>
        <fullName evidence="17">Cytochrome P450</fullName>
    </recommendedName>
</protein>
<gene>
    <name evidence="16" type="ORF">TDIB3V08_LOCUS2784</name>
</gene>
<keyword evidence="5 13" id="KW-0349">Heme</keyword>
<sequence>MTFYFETPWLDEFVLVSIVFILVRIYWYTTARHDHWKKQGIAYIKPLPFFGNLKDVVFLKSSRGEVMKYFYRELDGEPFGGAFFFNNPILVVRDPELVKTILIKNFSHFQNRFPSSDHSQPLSQNLVSLNGPKWKSLRTKLTPTFTSGKLKNMIDAMAECSLEMNTELQAAANNNSIIEVKDMAGNFTTQVIGSVIFGLQFNSIKNPDSEFRKIGREFVDPSYKRAVTMMMNTIAPRISKLLGLNSLPKNVESFFYGLVKDTIRYREKNEVTRNDFFQLLIQLKNKDTLVEDRSKEDAHLRHQIDVVDNKAEQFEMTESLMTDQCFVFFLAGFETSSTTMSFVLYELAVNPDIQERLGAEIDEVLEKHKGKITYDAIHEMSYLDKVVNAVELNTTSALANYATEAETMRKHPPAPNLTRICTEPFTLQGTNLKLQKGDMVIIPSIGFHHDPKYFPNPDQFDPERFSEENKMTRPSFTYLPFGEGPRMCIGMRFGLMQAKVGLVGLLSRYKFSVCEKTAIPLVYESLSLILTAKNGFYLTISNRK</sequence>
<evidence type="ECO:0000256" key="3">
    <source>
        <dbReference type="ARBA" id="ARBA00004406"/>
    </source>
</evidence>
<keyword evidence="12 15" id="KW-0472">Membrane</keyword>
<dbReference type="PRINTS" id="PR00463">
    <property type="entry name" value="EP450I"/>
</dbReference>
<dbReference type="GO" id="GO:0005789">
    <property type="term" value="C:endoplasmic reticulum membrane"/>
    <property type="evidence" value="ECO:0007669"/>
    <property type="project" value="UniProtKB-SubCell"/>
</dbReference>
<evidence type="ECO:0000256" key="12">
    <source>
        <dbReference type="ARBA" id="ARBA00023136"/>
    </source>
</evidence>
<dbReference type="Pfam" id="PF00067">
    <property type="entry name" value="p450"/>
    <property type="match status" value="1"/>
</dbReference>
<dbReference type="InterPro" id="IPR001128">
    <property type="entry name" value="Cyt_P450"/>
</dbReference>
<dbReference type="Gene3D" id="1.10.630.10">
    <property type="entry name" value="Cytochrome P450"/>
    <property type="match status" value="1"/>
</dbReference>
<dbReference type="InterPro" id="IPR050476">
    <property type="entry name" value="Insect_CytP450_Detox"/>
</dbReference>
<feature type="transmembrane region" description="Helical" evidence="15">
    <location>
        <begin position="12"/>
        <end position="29"/>
    </location>
</feature>
<keyword evidence="9 14" id="KW-0560">Oxidoreductase</keyword>
<evidence type="ECO:0000256" key="7">
    <source>
        <dbReference type="ARBA" id="ARBA00022824"/>
    </source>
</evidence>
<dbReference type="EMBL" id="OA565165">
    <property type="protein sequence ID" value="CAD7196434.1"/>
    <property type="molecule type" value="Genomic_DNA"/>
</dbReference>
<keyword evidence="8" id="KW-0492">Microsome</keyword>
<evidence type="ECO:0000256" key="6">
    <source>
        <dbReference type="ARBA" id="ARBA00022723"/>
    </source>
</evidence>
<evidence type="ECO:0000256" key="2">
    <source>
        <dbReference type="ARBA" id="ARBA00004174"/>
    </source>
</evidence>
<evidence type="ECO:0000313" key="16">
    <source>
        <dbReference type="EMBL" id="CAD7196434.1"/>
    </source>
</evidence>
<keyword evidence="6 13" id="KW-0479">Metal-binding</keyword>
<name>A0A7R8VDM8_TIMDO</name>
<dbReference type="InterPro" id="IPR002401">
    <property type="entry name" value="Cyt_P450_E_grp-I"/>
</dbReference>
<dbReference type="AlphaFoldDB" id="A0A7R8VDM8"/>
<evidence type="ECO:0000256" key="15">
    <source>
        <dbReference type="SAM" id="Phobius"/>
    </source>
</evidence>
<dbReference type="PROSITE" id="PS00086">
    <property type="entry name" value="CYTOCHROME_P450"/>
    <property type="match status" value="1"/>
</dbReference>
<evidence type="ECO:0000256" key="11">
    <source>
        <dbReference type="ARBA" id="ARBA00023033"/>
    </source>
</evidence>
<proteinExistence type="inferred from homology"/>
<keyword evidence="15" id="KW-1133">Transmembrane helix</keyword>
<comment type="subcellular location">
    <subcellularLocation>
        <location evidence="3">Endoplasmic reticulum membrane</location>
        <topology evidence="3">Peripheral membrane protein</topology>
    </subcellularLocation>
    <subcellularLocation>
        <location evidence="2">Microsome membrane</location>
        <topology evidence="2">Peripheral membrane protein</topology>
    </subcellularLocation>
</comment>
<dbReference type="PANTHER" id="PTHR24292">
    <property type="entry name" value="CYTOCHROME P450"/>
    <property type="match status" value="1"/>
</dbReference>
<reference evidence="16" key="1">
    <citation type="submission" date="2020-11" db="EMBL/GenBank/DDBJ databases">
        <authorList>
            <person name="Tran Van P."/>
        </authorList>
    </citation>
    <scope>NUCLEOTIDE SEQUENCE</scope>
</reference>
<dbReference type="GO" id="GO:0004497">
    <property type="term" value="F:monooxygenase activity"/>
    <property type="evidence" value="ECO:0007669"/>
    <property type="project" value="UniProtKB-KW"/>
</dbReference>
<organism evidence="16">
    <name type="scientific">Timema douglasi</name>
    <name type="common">Walking stick</name>
    <dbReference type="NCBI Taxonomy" id="61478"/>
    <lineage>
        <taxon>Eukaryota</taxon>
        <taxon>Metazoa</taxon>
        <taxon>Ecdysozoa</taxon>
        <taxon>Arthropoda</taxon>
        <taxon>Hexapoda</taxon>
        <taxon>Insecta</taxon>
        <taxon>Pterygota</taxon>
        <taxon>Neoptera</taxon>
        <taxon>Polyneoptera</taxon>
        <taxon>Phasmatodea</taxon>
        <taxon>Timematodea</taxon>
        <taxon>Timematoidea</taxon>
        <taxon>Timematidae</taxon>
        <taxon>Timema</taxon>
    </lineage>
</organism>
<evidence type="ECO:0000256" key="4">
    <source>
        <dbReference type="ARBA" id="ARBA00010617"/>
    </source>
</evidence>
<evidence type="ECO:0000256" key="10">
    <source>
        <dbReference type="ARBA" id="ARBA00023004"/>
    </source>
</evidence>
<dbReference type="PANTHER" id="PTHR24292:SF54">
    <property type="entry name" value="CYP9F3-RELATED"/>
    <property type="match status" value="1"/>
</dbReference>
<dbReference type="FunFam" id="1.10.630.10:FF:000042">
    <property type="entry name" value="Cytochrome P450"/>
    <property type="match status" value="1"/>
</dbReference>
<evidence type="ECO:0000256" key="5">
    <source>
        <dbReference type="ARBA" id="ARBA00022617"/>
    </source>
</evidence>
<keyword evidence="10 13" id="KW-0408">Iron</keyword>
<comment type="similarity">
    <text evidence="4 14">Belongs to the cytochrome P450 family.</text>
</comment>
<evidence type="ECO:0000256" key="8">
    <source>
        <dbReference type="ARBA" id="ARBA00022848"/>
    </source>
</evidence>
<dbReference type="GO" id="GO:0020037">
    <property type="term" value="F:heme binding"/>
    <property type="evidence" value="ECO:0007669"/>
    <property type="project" value="InterPro"/>
</dbReference>
<evidence type="ECO:0000256" key="14">
    <source>
        <dbReference type="RuleBase" id="RU000461"/>
    </source>
</evidence>